<proteinExistence type="predicted"/>
<dbReference type="SUPFAM" id="SSF46565">
    <property type="entry name" value="Chaperone J-domain"/>
    <property type="match status" value="1"/>
</dbReference>
<reference evidence="3" key="1">
    <citation type="submission" date="2021-02" db="EMBL/GenBank/DDBJ databases">
        <authorList>
            <person name="Dougan E. K."/>
            <person name="Rhodes N."/>
            <person name="Thang M."/>
            <person name="Chan C."/>
        </authorList>
    </citation>
    <scope>NUCLEOTIDE SEQUENCE</scope>
</reference>
<comment type="caution">
    <text evidence="3">The sequence shown here is derived from an EMBL/GenBank/DDBJ whole genome shotgun (WGS) entry which is preliminary data.</text>
</comment>
<evidence type="ECO:0000259" key="2">
    <source>
        <dbReference type="PROSITE" id="PS50076"/>
    </source>
</evidence>
<organism evidence="3 4">
    <name type="scientific">Symbiodinium natans</name>
    <dbReference type="NCBI Taxonomy" id="878477"/>
    <lineage>
        <taxon>Eukaryota</taxon>
        <taxon>Sar</taxon>
        <taxon>Alveolata</taxon>
        <taxon>Dinophyceae</taxon>
        <taxon>Suessiales</taxon>
        <taxon>Symbiodiniaceae</taxon>
        <taxon>Symbiodinium</taxon>
    </lineage>
</organism>
<dbReference type="Gene3D" id="1.10.287.110">
    <property type="entry name" value="DnaJ domain"/>
    <property type="match status" value="1"/>
</dbReference>
<protein>
    <submittedName>
        <fullName evidence="3">YSL6 protein</fullName>
    </submittedName>
</protein>
<dbReference type="InterPro" id="IPR036869">
    <property type="entry name" value="J_dom_sf"/>
</dbReference>
<evidence type="ECO:0000313" key="3">
    <source>
        <dbReference type="EMBL" id="CAE7024301.1"/>
    </source>
</evidence>
<name>A0A812I8E3_9DINO</name>
<sequence>MRYDSAAGEAPEHGEQAEHVPARLEEEGGAAARLAQIFEFLDRIEDYHPSHLVAWLQSRLVTIEEVPMASAAPFQDHYDKLDLPCDADPASIRRAYRKLALATHPETSHSVNQRRPNRLRAEQGEVSVPEDAMEGLTEAHTSAA</sequence>
<dbReference type="OrthoDB" id="300576at2759"/>
<feature type="domain" description="J" evidence="2">
    <location>
        <begin position="76"/>
        <end position="141"/>
    </location>
</feature>
<keyword evidence="4" id="KW-1185">Reference proteome</keyword>
<gene>
    <name evidence="3" type="primary">YSL6</name>
    <name evidence="3" type="ORF">SNAT2548_LOCUS3070</name>
</gene>
<accession>A0A812I8E3</accession>
<dbReference type="CDD" id="cd06257">
    <property type="entry name" value="DnaJ"/>
    <property type="match status" value="1"/>
</dbReference>
<dbReference type="EMBL" id="CAJNDS010000187">
    <property type="protein sequence ID" value="CAE7024301.1"/>
    <property type="molecule type" value="Genomic_DNA"/>
</dbReference>
<dbReference type="AlphaFoldDB" id="A0A812I8E3"/>
<evidence type="ECO:0000313" key="4">
    <source>
        <dbReference type="Proteomes" id="UP000604046"/>
    </source>
</evidence>
<dbReference type="Proteomes" id="UP000604046">
    <property type="component" value="Unassembled WGS sequence"/>
</dbReference>
<evidence type="ECO:0000256" key="1">
    <source>
        <dbReference type="SAM" id="MobiDB-lite"/>
    </source>
</evidence>
<dbReference type="Pfam" id="PF00226">
    <property type="entry name" value="DnaJ"/>
    <property type="match status" value="1"/>
</dbReference>
<dbReference type="PROSITE" id="PS50076">
    <property type="entry name" value="DNAJ_2"/>
    <property type="match status" value="1"/>
</dbReference>
<feature type="region of interest" description="Disordered" evidence="1">
    <location>
        <begin position="103"/>
        <end position="144"/>
    </location>
</feature>
<dbReference type="InterPro" id="IPR001623">
    <property type="entry name" value="DnaJ_domain"/>
</dbReference>